<sequence length="1320" mass="152376">DISDVEEFQYDQVDLAFEQESEAESLVEELIDDEEEIPETACFTSRFRIKAIIHSNIPAEYPSTSPEGVATIFHVADWADPNHAWKNSPYFGNVQVNKEERDCLGIKVCQFTDPSLTSIEHNEVDVESSLWKRITKNQNVDFKKTHTYIIYLAAKDAPCKFKYDNGSVCSGSSILCKSHISQDIQNIYQWFIGYSMYRIEDRWHRYTKVDSEKVDIVLLRDLFLGKEEQAFVDKAKSEREKRELQRVKQKQEQKYAQAVGVIQTTYKKHCQRKKDVKHLRELWDIDVLYTNDKGSNPTFSISPTEVLGYSYLMFAFFNPSDDAKDLSRFSHLCKMILSTTTPSTPAKSQTQKNLQSGAPFHSLLLNERYKVLMLKIMKKILWQCVICVTDSLNETNALKSSKPLYLSGPELRLLIYFLDPKNYIAKGTIASYSSMWSQQLVILYDYLIHQGFYKRIGYGMILRVNSILSFQSRAAKAELMDNDKKLLKSTHLWLMACLRCCLFSLDLNNDVDMTLNNLQSFKMSQNNLQDRSVNNLNNFICYILTIPCLISCFDEICLGMFKTYNIFSRVIHTMCIPDIVVNILQMITGNDTIFLAGNMVELMSRINTLSLPNNKVETTFHNFIESITFLLQHCQKYVSTKQSNTHYQYHPVFTWYSGTTDPNISTYHFNRLIIQLEYLWQKPFLLRSFNHVLNFKFDSQLNNNLDSSKIPSQKKTLIDKNSSLTSNQITLLAVETQDICRLYLMLSKLLIMQKHDIMMNLIFLPRLVPTLWQFMMCLGPKGRMKIFLSETVVKEPGKEPLIGILELFCEICGILLLTIDDNELYEIQTSFSIERDLRPMATFFNKFCFALLSNSSPDGNPPAIFESARRVLLQLHSRDTRRVFTGPDHTWLLIKDPKKSLPLSLANFLKKSVVNSNNSMGTSFLERIRSNDPISVKILNLLPHTIPFETRLDIFREFLQTDDFYINDSSDIVIKIRRDHVLEDGYKQLGRLTATQIKGRIRVMFVNETGMDEIGVDQGGPFKEFITQLMAEAFDPKCGFFAVTPDGSLYPNPHSTSSKLPLYTFLGRMIARAMKEKILLDSQFAEFFLSKISGRAVFLEDLIGWNDELWKNLIFLKRYEGNVEDLGLYFVIDEEINGQIMSKELKSGGSHMTVTNYNKIQYIYLVADYKLNKQIKEQTEAFINGFQSMIPINRLRMFSPPELQRVMSGEDVNWDIADLRKHTIYQSGYFDQHKTIRTLWSILEEFGSKDKNAFLKFVTSCSRPPLGGFKYLQPPFTIRMVSMEYDDSDSRPVLAPVKAFFSFGNSKSAAKGRLPTSSTW</sequence>
<gene>
    <name evidence="1" type="ORF">SPELUC_LOCUS2123</name>
</gene>
<feature type="non-terminal residue" evidence="1">
    <location>
        <position position="1"/>
    </location>
</feature>
<organism evidence="1 2">
    <name type="scientific">Cetraspora pellucida</name>
    <dbReference type="NCBI Taxonomy" id="1433469"/>
    <lineage>
        <taxon>Eukaryota</taxon>
        <taxon>Fungi</taxon>
        <taxon>Fungi incertae sedis</taxon>
        <taxon>Mucoromycota</taxon>
        <taxon>Glomeromycotina</taxon>
        <taxon>Glomeromycetes</taxon>
        <taxon>Diversisporales</taxon>
        <taxon>Gigasporaceae</taxon>
        <taxon>Cetraspora</taxon>
    </lineage>
</organism>
<name>A0ACA9KN42_9GLOM</name>
<dbReference type="EMBL" id="CAJVPW010001318">
    <property type="protein sequence ID" value="CAG8480928.1"/>
    <property type="molecule type" value="Genomic_DNA"/>
</dbReference>
<evidence type="ECO:0000313" key="1">
    <source>
        <dbReference type="EMBL" id="CAG8480928.1"/>
    </source>
</evidence>
<reference evidence="1" key="1">
    <citation type="submission" date="2021-06" db="EMBL/GenBank/DDBJ databases">
        <authorList>
            <person name="Kallberg Y."/>
            <person name="Tangrot J."/>
            <person name="Rosling A."/>
        </authorList>
    </citation>
    <scope>NUCLEOTIDE SEQUENCE</scope>
    <source>
        <strain evidence="1">28 12/20/2015</strain>
    </source>
</reference>
<proteinExistence type="predicted"/>
<comment type="caution">
    <text evidence="1">The sequence shown here is derived from an EMBL/GenBank/DDBJ whole genome shotgun (WGS) entry which is preliminary data.</text>
</comment>
<dbReference type="Proteomes" id="UP000789366">
    <property type="component" value="Unassembled WGS sequence"/>
</dbReference>
<evidence type="ECO:0000313" key="2">
    <source>
        <dbReference type="Proteomes" id="UP000789366"/>
    </source>
</evidence>
<accession>A0ACA9KN42</accession>
<protein>
    <submittedName>
        <fullName evidence="1">8670_t:CDS:1</fullName>
    </submittedName>
</protein>
<keyword evidence="2" id="KW-1185">Reference proteome</keyword>